<evidence type="ECO:0000313" key="2">
    <source>
        <dbReference type="Proteomes" id="UP000001611"/>
    </source>
</evidence>
<sequence length="90" mass="9547">MAGSCVQVGKLTTETGGQAGVQSWRREIKARGLAIHGHSPKAQFAVVHGVNGVDGDRQRMSAGFQGLSQGVRVSLRVSPRVSIHSRDARV</sequence>
<reference evidence="1 2" key="1">
    <citation type="submission" date="2008-03" db="EMBL/GenBank/DDBJ databases">
        <title>The Genome Sequence of Verticillium dahliae VdLs.17.</title>
        <authorList>
            <consortium name="The Broad Institute Genome Sequencing Platform"/>
            <person name="Ma L.-J.J."/>
            <person name="Klosterman S.J."/>
            <person name="Subbarao K."/>
            <person name="Dobinson K."/>
            <person name="Veronese P."/>
            <person name="Kang S."/>
            <person name="Gold S.E."/>
            <person name="Young S."/>
            <person name="Jaffe D."/>
            <person name="Gnerre S."/>
            <person name="Berlin A."/>
            <person name="Heiman D."/>
            <person name="Hepburn T."/>
            <person name="Sykes S."/>
            <person name="Alvarado L."/>
            <person name="Kodira C.D."/>
            <person name="Lander E."/>
            <person name="Galagan J."/>
            <person name="Nusbaum C."/>
            <person name="Birren B."/>
        </authorList>
    </citation>
    <scope>NUCLEOTIDE SEQUENCE [LARGE SCALE GENOMIC DNA]</scope>
    <source>
        <strain evidence="2">VdLs.17 / ATCC MYA-4575 / FGSC 10137</strain>
    </source>
</reference>
<organism evidence="1 2">
    <name type="scientific">Verticillium dahliae (strain VdLs.17 / ATCC MYA-4575 / FGSC 10137)</name>
    <name type="common">Verticillium wilt</name>
    <dbReference type="NCBI Taxonomy" id="498257"/>
    <lineage>
        <taxon>Eukaryota</taxon>
        <taxon>Fungi</taxon>
        <taxon>Dikarya</taxon>
        <taxon>Ascomycota</taxon>
        <taxon>Pezizomycotina</taxon>
        <taxon>Sordariomycetes</taxon>
        <taxon>Hypocreomycetidae</taxon>
        <taxon>Glomerellales</taxon>
        <taxon>Plectosphaerellaceae</taxon>
        <taxon>Verticillium</taxon>
    </lineage>
</organism>
<gene>
    <name evidence="1" type="ORF">VDAG_10286</name>
</gene>
<keyword evidence="2" id="KW-1185">Reference proteome</keyword>
<dbReference type="GeneID" id="20711749"/>
<dbReference type="RefSeq" id="XP_009658050.1">
    <property type="nucleotide sequence ID" value="XM_009659755.1"/>
</dbReference>
<dbReference type="HOGENOM" id="CLU_2442541_0_0_1"/>
<dbReference type="AlphaFoldDB" id="G2XJM3"/>
<name>G2XJM3_VERDV</name>
<proteinExistence type="predicted"/>
<dbReference type="EMBL" id="DS572731">
    <property type="protein sequence ID" value="EGY20726.1"/>
    <property type="molecule type" value="Genomic_DNA"/>
</dbReference>
<protein>
    <submittedName>
        <fullName evidence="1">Uncharacterized protein</fullName>
    </submittedName>
</protein>
<reference evidence="2" key="2">
    <citation type="journal article" date="2011" name="PLoS Pathog.">
        <title>Comparative genomics yields insights into niche adaptation of plant vascular wilt pathogens.</title>
        <authorList>
            <person name="Klosterman S.J."/>
            <person name="Subbarao K.V."/>
            <person name="Kang S."/>
            <person name="Veronese P."/>
            <person name="Gold S.E."/>
            <person name="Thomma B.P.H.J."/>
            <person name="Chen Z."/>
            <person name="Henrissat B."/>
            <person name="Lee Y.-H."/>
            <person name="Park J."/>
            <person name="Garcia-Pedrajas M.D."/>
            <person name="Barbara D.J."/>
            <person name="Anchieta A."/>
            <person name="de Jonge R."/>
            <person name="Santhanam P."/>
            <person name="Maruthachalam K."/>
            <person name="Atallah Z."/>
            <person name="Amyotte S.G."/>
            <person name="Paz Z."/>
            <person name="Inderbitzin P."/>
            <person name="Hayes R.J."/>
            <person name="Heiman D.I."/>
            <person name="Young S."/>
            <person name="Zeng Q."/>
            <person name="Engels R."/>
            <person name="Galagan J."/>
            <person name="Cuomo C.A."/>
            <person name="Dobinson K.F."/>
            <person name="Ma L.-J."/>
        </authorList>
    </citation>
    <scope>NUCLEOTIDE SEQUENCE [LARGE SCALE GENOMIC DNA]</scope>
    <source>
        <strain evidence="2">VdLs.17 / ATCC MYA-4575 / FGSC 10137</strain>
    </source>
</reference>
<dbReference type="InParanoid" id="G2XJM3"/>
<evidence type="ECO:0000313" key="1">
    <source>
        <dbReference type="EMBL" id="EGY20726.1"/>
    </source>
</evidence>
<accession>G2XJM3</accession>
<dbReference type="KEGG" id="vda:VDAG_10286"/>
<dbReference type="Proteomes" id="UP000001611">
    <property type="component" value="Unassembled WGS sequence"/>
</dbReference>